<dbReference type="EMBL" id="QKYN01000195">
    <property type="protein sequence ID" value="RAG80822.1"/>
    <property type="molecule type" value="Genomic_DNA"/>
</dbReference>
<dbReference type="AlphaFoldDB" id="A0A2X0I787"/>
<reference evidence="1 2" key="1">
    <citation type="submission" date="2018-06" db="EMBL/GenBank/DDBJ databases">
        <title>Streptacidiphilus pinicola sp. nov., isolated from pine grove soil.</title>
        <authorList>
            <person name="Roh S.G."/>
            <person name="Park S."/>
            <person name="Kim M.-K."/>
            <person name="Yun B.-R."/>
            <person name="Park J."/>
            <person name="Kim M.J."/>
            <person name="Kim Y.S."/>
            <person name="Kim S.B."/>
        </authorList>
    </citation>
    <scope>NUCLEOTIDE SEQUENCE [LARGE SCALE GENOMIC DNA]</scope>
    <source>
        <strain evidence="1 2">MMS16-CNU450</strain>
    </source>
</reference>
<evidence type="ECO:0000313" key="2">
    <source>
        <dbReference type="Proteomes" id="UP000248889"/>
    </source>
</evidence>
<dbReference type="Proteomes" id="UP000248889">
    <property type="component" value="Unassembled WGS sequence"/>
</dbReference>
<evidence type="ECO:0000313" key="1">
    <source>
        <dbReference type="EMBL" id="RAG80822.1"/>
    </source>
</evidence>
<organism evidence="1 2">
    <name type="scientific">Streptacidiphilus pinicola</name>
    <dbReference type="NCBI Taxonomy" id="2219663"/>
    <lineage>
        <taxon>Bacteria</taxon>
        <taxon>Bacillati</taxon>
        <taxon>Actinomycetota</taxon>
        <taxon>Actinomycetes</taxon>
        <taxon>Kitasatosporales</taxon>
        <taxon>Streptomycetaceae</taxon>
        <taxon>Streptacidiphilus</taxon>
    </lineage>
</organism>
<protein>
    <submittedName>
        <fullName evidence="1">Uncharacterized protein</fullName>
    </submittedName>
</protein>
<dbReference type="OrthoDB" id="3853888at2"/>
<accession>A0A2X0I787</accession>
<name>A0A2X0I787_9ACTN</name>
<gene>
    <name evidence="1" type="ORF">DN069_36050</name>
</gene>
<sequence length="130" mass="13392">MSIFVVGCVIAFFALAGLAFDGGGKLHEGEHADAVAREAARAACEQVDPTGVLSGVYRLDTDWARQAGAAYVSGAKMGGYTLSFPRPDVCRVTVTASYPTQLLGLIGISQLTVSGSGEAEFVYGVTGIEG</sequence>
<proteinExistence type="predicted"/>
<dbReference type="RefSeq" id="WP_111507478.1">
    <property type="nucleotide sequence ID" value="NZ_QKYN01000195.1"/>
</dbReference>
<keyword evidence="2" id="KW-1185">Reference proteome</keyword>
<comment type="caution">
    <text evidence="1">The sequence shown here is derived from an EMBL/GenBank/DDBJ whole genome shotgun (WGS) entry which is preliminary data.</text>
</comment>